<dbReference type="PANTHER" id="PTHR30419">
    <property type="entry name" value="HTH-TYPE TRANSCRIPTIONAL REGULATOR YBHD"/>
    <property type="match status" value="1"/>
</dbReference>
<dbReference type="PRINTS" id="PR00039">
    <property type="entry name" value="HTHLYSR"/>
</dbReference>
<evidence type="ECO:0000313" key="7">
    <source>
        <dbReference type="Proteomes" id="UP000518605"/>
    </source>
</evidence>
<evidence type="ECO:0000256" key="3">
    <source>
        <dbReference type="ARBA" id="ARBA00023125"/>
    </source>
</evidence>
<dbReference type="InterPro" id="IPR000847">
    <property type="entry name" value="LysR_HTH_N"/>
</dbReference>
<dbReference type="Proteomes" id="UP000518605">
    <property type="component" value="Unassembled WGS sequence"/>
</dbReference>
<evidence type="ECO:0000256" key="1">
    <source>
        <dbReference type="ARBA" id="ARBA00009437"/>
    </source>
</evidence>
<dbReference type="InterPro" id="IPR005119">
    <property type="entry name" value="LysR_subst-bd"/>
</dbReference>
<organism evidence="6 7">
    <name type="scientific">Paenibacillus endophyticus</name>
    <dbReference type="NCBI Taxonomy" id="1294268"/>
    <lineage>
        <taxon>Bacteria</taxon>
        <taxon>Bacillati</taxon>
        <taxon>Bacillota</taxon>
        <taxon>Bacilli</taxon>
        <taxon>Bacillales</taxon>
        <taxon>Paenibacillaceae</taxon>
        <taxon>Paenibacillus</taxon>
    </lineage>
</organism>
<dbReference type="Gene3D" id="1.10.10.10">
    <property type="entry name" value="Winged helix-like DNA-binding domain superfamily/Winged helix DNA-binding domain"/>
    <property type="match status" value="1"/>
</dbReference>
<evidence type="ECO:0000256" key="2">
    <source>
        <dbReference type="ARBA" id="ARBA00023015"/>
    </source>
</evidence>
<dbReference type="GO" id="GO:0003700">
    <property type="term" value="F:DNA-binding transcription factor activity"/>
    <property type="evidence" value="ECO:0007669"/>
    <property type="project" value="InterPro"/>
</dbReference>
<dbReference type="InterPro" id="IPR036388">
    <property type="entry name" value="WH-like_DNA-bd_sf"/>
</dbReference>
<dbReference type="PROSITE" id="PS50931">
    <property type="entry name" value="HTH_LYSR"/>
    <property type="match status" value="1"/>
</dbReference>
<dbReference type="Pfam" id="PF00126">
    <property type="entry name" value="HTH_1"/>
    <property type="match status" value="1"/>
</dbReference>
<evidence type="ECO:0000256" key="4">
    <source>
        <dbReference type="ARBA" id="ARBA00023163"/>
    </source>
</evidence>
<dbReference type="GO" id="GO:0005829">
    <property type="term" value="C:cytosol"/>
    <property type="evidence" value="ECO:0007669"/>
    <property type="project" value="TreeGrafter"/>
</dbReference>
<dbReference type="EMBL" id="JACHXW010000001">
    <property type="protein sequence ID" value="MBB3150338.1"/>
    <property type="molecule type" value="Genomic_DNA"/>
</dbReference>
<dbReference type="Gene3D" id="3.40.190.290">
    <property type="match status" value="1"/>
</dbReference>
<dbReference type="CDD" id="cd05466">
    <property type="entry name" value="PBP2_LTTR_substrate"/>
    <property type="match status" value="1"/>
</dbReference>
<comment type="similarity">
    <text evidence="1">Belongs to the LysR transcriptional regulatory family.</text>
</comment>
<dbReference type="AlphaFoldDB" id="A0A7W5G8J8"/>
<keyword evidence="2" id="KW-0805">Transcription regulation</keyword>
<dbReference type="SUPFAM" id="SSF46785">
    <property type="entry name" value="Winged helix' DNA-binding domain"/>
    <property type="match status" value="1"/>
</dbReference>
<dbReference type="Pfam" id="PF03466">
    <property type="entry name" value="LysR_substrate"/>
    <property type="match status" value="1"/>
</dbReference>
<reference evidence="6 7" key="1">
    <citation type="submission" date="2020-08" db="EMBL/GenBank/DDBJ databases">
        <title>Genomic Encyclopedia of Type Strains, Phase III (KMG-III): the genomes of soil and plant-associated and newly described type strains.</title>
        <authorList>
            <person name="Whitman W."/>
        </authorList>
    </citation>
    <scope>NUCLEOTIDE SEQUENCE [LARGE SCALE GENOMIC DNA]</scope>
    <source>
        <strain evidence="6 7">CECT 8234</strain>
    </source>
</reference>
<evidence type="ECO:0000259" key="5">
    <source>
        <dbReference type="PROSITE" id="PS50931"/>
    </source>
</evidence>
<keyword evidence="3 6" id="KW-0238">DNA-binding</keyword>
<dbReference type="FunFam" id="1.10.10.10:FF:000001">
    <property type="entry name" value="LysR family transcriptional regulator"/>
    <property type="match status" value="1"/>
</dbReference>
<gene>
    <name evidence="6" type="ORF">FHS16_000370</name>
</gene>
<comment type="caution">
    <text evidence="6">The sequence shown here is derived from an EMBL/GenBank/DDBJ whole genome shotgun (WGS) entry which is preliminary data.</text>
</comment>
<evidence type="ECO:0000313" key="6">
    <source>
        <dbReference type="EMBL" id="MBB3150338.1"/>
    </source>
</evidence>
<feature type="domain" description="HTH lysR-type" evidence="5">
    <location>
        <begin position="1"/>
        <end position="56"/>
    </location>
</feature>
<name>A0A7W5G8J8_9BACL</name>
<dbReference type="InterPro" id="IPR050950">
    <property type="entry name" value="HTH-type_LysR_regulators"/>
</dbReference>
<sequence>MKQLEYFMGVCKELHFTRAAEKLGISQPSLSQQIRILEHEMGLPLFDRIGKKTVITEAGHILLKHCYNLFHELDQARLAIGELQGLKRGLLKIGALHSVMNRLLPPAIMAFHRSYPQVELVLSGLRHGEIIDKLLHNELDLGIIYYPVSHEELQMTYLYEERLALVVPKAHALASLREAKLEDLADIPMVSLQQAYYLRQYLDQLFRQNHMVTRIVMELNTFDSLISMVSEGAGAAILPSSYLNQLNQNAIRTIPLAEPSMTVKIGIAHRRNKYLCTASKVFMEQISSTAIAAI</sequence>
<proteinExistence type="inferred from homology"/>
<keyword evidence="7" id="KW-1185">Reference proteome</keyword>
<accession>A0A7W5G8J8</accession>
<keyword evidence="4" id="KW-0804">Transcription</keyword>
<protein>
    <submittedName>
        <fullName evidence="6">DNA-binding transcriptional LysR family regulator</fullName>
    </submittedName>
</protein>
<dbReference type="InterPro" id="IPR036390">
    <property type="entry name" value="WH_DNA-bd_sf"/>
</dbReference>
<dbReference type="SUPFAM" id="SSF53850">
    <property type="entry name" value="Periplasmic binding protein-like II"/>
    <property type="match status" value="1"/>
</dbReference>
<dbReference type="GO" id="GO:0003677">
    <property type="term" value="F:DNA binding"/>
    <property type="evidence" value="ECO:0007669"/>
    <property type="project" value="UniProtKB-KW"/>
</dbReference>